<name>A0ACC3NKK6_9PEZI</name>
<protein>
    <submittedName>
        <fullName evidence="1">Uncharacterized protein</fullName>
    </submittedName>
</protein>
<evidence type="ECO:0000313" key="1">
    <source>
        <dbReference type="EMBL" id="KAK3717987.1"/>
    </source>
</evidence>
<accession>A0ACC3NKK6</accession>
<organism evidence="1 2">
    <name type="scientific">Vermiconidia calcicola</name>
    <dbReference type="NCBI Taxonomy" id="1690605"/>
    <lineage>
        <taxon>Eukaryota</taxon>
        <taxon>Fungi</taxon>
        <taxon>Dikarya</taxon>
        <taxon>Ascomycota</taxon>
        <taxon>Pezizomycotina</taxon>
        <taxon>Dothideomycetes</taxon>
        <taxon>Dothideomycetidae</taxon>
        <taxon>Mycosphaerellales</taxon>
        <taxon>Extremaceae</taxon>
        <taxon>Vermiconidia</taxon>
    </lineage>
</organism>
<comment type="caution">
    <text evidence="1">The sequence shown here is derived from an EMBL/GenBank/DDBJ whole genome shotgun (WGS) entry which is preliminary data.</text>
</comment>
<dbReference type="EMBL" id="JAUTXU010000034">
    <property type="protein sequence ID" value="KAK3717987.1"/>
    <property type="molecule type" value="Genomic_DNA"/>
</dbReference>
<proteinExistence type="predicted"/>
<dbReference type="Proteomes" id="UP001281147">
    <property type="component" value="Unassembled WGS sequence"/>
</dbReference>
<reference evidence="1" key="1">
    <citation type="submission" date="2023-07" db="EMBL/GenBank/DDBJ databases">
        <title>Black Yeasts Isolated from many extreme environments.</title>
        <authorList>
            <person name="Coleine C."/>
            <person name="Stajich J.E."/>
            <person name="Selbmann L."/>
        </authorList>
    </citation>
    <scope>NUCLEOTIDE SEQUENCE</scope>
    <source>
        <strain evidence="1">CCFEE 5714</strain>
    </source>
</reference>
<keyword evidence="2" id="KW-1185">Reference proteome</keyword>
<sequence>MLSSGLCRAQIELQSHRYWLKAFVSQTRPYSLTTSPTSRTLIQDHGRRPAIRTAQSPRLIVSASSGTKRVKIRKNAGNHPQPQPSAPEIAPKLLEQRNALRQAVTEVRIKDVIKLYHSFEDKSILGRRDFRTIAQCVQHSFRSLQRSSDHLKRREQVDELVAFAEELVRDLRKGVLVPNGQAHVHLIGFFKETGVRDAGVKFWNWLQMQDDLHVNVDVYGAAIELLAVTGVPLSELEELYQQALSRFPGNFAAYHLSPEAVVPDRDQATRLPGIPISLLQGILTARLLHGDTPNAYLALDTTLRLLPDQTPPRFFTLFLEERSMLEAYTVFAIACRGGIMIPSNIYRRFQSSLRATSDVSTPAQHSLAVRATLSSLYMYTGVGGRVSQNMINELIISITQFLRLHGVASLEAKKKQQLVNDLMDIIRSALAVFARYGARPGLSAFNSIINNLGGYGHSKQLIGIALSDAHALGLEANEVTRRSVLTAAAILGDRDFVVKAWDALKQGRMEMSQNTDATDWHCFVKAAHTTEQIDFAKQEFEALKDTLPPQVHDALLSGIDNSERYDLPSESSESFDASLLTEEIKKIRADLSIIDERTKDTPRLQDFRDQRLPMTLLPFPSRVTIPEHETAMIYGELTTEQRPSQPTQGTSDLSPGYRPQPDAFDVSESTRPASYATPETMEPALTSTNIPFGTLRYENWKSINWLLEQAEASDEAYHKTVDKAIAAGTVPPQRTLALSLEGVDKVESHGLSDTMRSDKKVKREKQTSDEELKEAKEHILRLRGRAV</sequence>
<gene>
    <name evidence="1" type="ORF">LTR37_005413</name>
</gene>
<evidence type="ECO:0000313" key="2">
    <source>
        <dbReference type="Proteomes" id="UP001281147"/>
    </source>
</evidence>